<dbReference type="PANTHER" id="PTHR43003">
    <property type="entry name" value="DNA-3-METHYLADENINE GLYCOSYLASE"/>
    <property type="match status" value="1"/>
</dbReference>
<evidence type="ECO:0000259" key="5">
    <source>
        <dbReference type="SMART" id="SM00478"/>
    </source>
</evidence>
<gene>
    <name evidence="6" type="ORF">RI543_001500</name>
</gene>
<comment type="caution">
    <text evidence="6">The sequence shown here is derived from an EMBL/GenBank/DDBJ whole genome shotgun (WGS) entry which is preliminary data.</text>
</comment>
<dbReference type="InterPro" id="IPR003265">
    <property type="entry name" value="HhH-GPD_domain"/>
</dbReference>
<dbReference type="PROSITE" id="PS00516">
    <property type="entry name" value="ALKYLBASE_DNA_GLYCOS"/>
    <property type="match status" value="1"/>
</dbReference>
<dbReference type="Gene3D" id="1.10.1670.40">
    <property type="match status" value="1"/>
</dbReference>
<dbReference type="EMBL" id="JAWIZZ010000038">
    <property type="protein sequence ID" value="KAK5781109.1"/>
    <property type="molecule type" value="Genomic_DNA"/>
</dbReference>
<dbReference type="InterPro" id="IPR051912">
    <property type="entry name" value="Alkylbase_DNA_Glycosylase/TA"/>
</dbReference>
<proteinExistence type="inferred from homology"/>
<feature type="compositionally biased region" description="Basic and acidic residues" evidence="4">
    <location>
        <begin position="1"/>
        <end position="11"/>
    </location>
</feature>
<feature type="domain" description="HhH-GPD" evidence="5">
    <location>
        <begin position="107"/>
        <end position="266"/>
    </location>
</feature>
<keyword evidence="3" id="KW-0234">DNA repair</keyword>
<dbReference type="GO" id="GO:0006307">
    <property type="term" value="P:DNA alkylation repair"/>
    <property type="evidence" value="ECO:0007669"/>
    <property type="project" value="TreeGrafter"/>
</dbReference>
<evidence type="ECO:0000256" key="3">
    <source>
        <dbReference type="ARBA" id="ARBA00023204"/>
    </source>
</evidence>
<evidence type="ECO:0000313" key="6">
    <source>
        <dbReference type="EMBL" id="KAK5781109.1"/>
    </source>
</evidence>
<dbReference type="SMART" id="SM00478">
    <property type="entry name" value="ENDO3c"/>
    <property type="match status" value="1"/>
</dbReference>
<keyword evidence="2" id="KW-0227">DNA damage</keyword>
<dbReference type="GO" id="GO:0043916">
    <property type="term" value="F:DNA-7-methylguanine glycosylase activity"/>
    <property type="evidence" value="ECO:0007669"/>
    <property type="project" value="TreeGrafter"/>
</dbReference>
<evidence type="ECO:0000256" key="2">
    <source>
        <dbReference type="ARBA" id="ARBA00022763"/>
    </source>
</evidence>
<dbReference type="Pfam" id="PF00730">
    <property type="entry name" value="HhH-GPD"/>
    <property type="match status" value="1"/>
</dbReference>
<dbReference type="Proteomes" id="UP001306508">
    <property type="component" value="Unassembled WGS sequence"/>
</dbReference>
<sequence>MTNLKRDRIDGDNDNDNEGLNNKKQKLVDCRLPSHFIELHSESFIEACNHVLEVDPTLLPILTAGNFSQYLKSDQSIGTCKDHNNNNNNNNTVDLQECFSKLANAIIGQQISNRAARSIRERLYNYFDGQFPAFKTLYDSLQDPIIRKEIKSCGLSDRKLIYLESLSQYFNERIKEIETLFTLDTNDYENDQRIIDHLVKNIKGIGPWTASMFLITGLKRQNVFTADDLGIARGFSNYIATRKELLNDLIERRTSIKRSKIKHKKYKWKIYDNDIIESCAQKFEPHRTLFMFLLWRLSSDNIEDMVKIQEEFMQN</sequence>
<dbReference type="GO" id="GO:0005634">
    <property type="term" value="C:nucleus"/>
    <property type="evidence" value="ECO:0007669"/>
    <property type="project" value="TreeGrafter"/>
</dbReference>
<dbReference type="PANTHER" id="PTHR43003:SF5">
    <property type="entry name" value="DNA-3-METHYLADENINE GLYCOSYLASE"/>
    <property type="match status" value="1"/>
</dbReference>
<dbReference type="GO" id="GO:0032131">
    <property type="term" value="F:alkylated DNA binding"/>
    <property type="evidence" value="ECO:0007669"/>
    <property type="project" value="TreeGrafter"/>
</dbReference>
<organism evidence="6 7">
    <name type="scientific">Arxiozyma heterogenica</name>
    <dbReference type="NCBI Taxonomy" id="278026"/>
    <lineage>
        <taxon>Eukaryota</taxon>
        <taxon>Fungi</taxon>
        <taxon>Dikarya</taxon>
        <taxon>Ascomycota</taxon>
        <taxon>Saccharomycotina</taxon>
        <taxon>Saccharomycetes</taxon>
        <taxon>Saccharomycetales</taxon>
        <taxon>Saccharomycetaceae</taxon>
        <taxon>Arxiozyma</taxon>
    </lineage>
</organism>
<keyword evidence="7" id="KW-1185">Reference proteome</keyword>
<protein>
    <recommendedName>
        <fullName evidence="5">HhH-GPD domain-containing protein</fullName>
    </recommendedName>
</protein>
<evidence type="ECO:0000256" key="4">
    <source>
        <dbReference type="SAM" id="MobiDB-lite"/>
    </source>
</evidence>
<accession>A0AAN7ZSW9</accession>
<comment type="similarity">
    <text evidence="1">Belongs to the alkylbase DNA glycosidase AlkA family.</text>
</comment>
<dbReference type="SUPFAM" id="SSF48150">
    <property type="entry name" value="DNA-glycosylase"/>
    <property type="match status" value="1"/>
</dbReference>
<dbReference type="GO" id="GO:0006285">
    <property type="term" value="P:base-excision repair, AP site formation"/>
    <property type="evidence" value="ECO:0007669"/>
    <property type="project" value="UniProtKB-ARBA"/>
</dbReference>
<dbReference type="GO" id="GO:0032993">
    <property type="term" value="C:protein-DNA complex"/>
    <property type="evidence" value="ECO:0007669"/>
    <property type="project" value="TreeGrafter"/>
</dbReference>
<evidence type="ECO:0000256" key="1">
    <source>
        <dbReference type="ARBA" id="ARBA00010817"/>
    </source>
</evidence>
<dbReference type="InterPro" id="IPR000035">
    <property type="entry name" value="Alkylbase_DNA_glycsylse_CS"/>
</dbReference>
<dbReference type="GO" id="GO:0008725">
    <property type="term" value="F:DNA-3-methyladenine glycosylase activity"/>
    <property type="evidence" value="ECO:0007669"/>
    <property type="project" value="TreeGrafter"/>
</dbReference>
<name>A0AAN7ZSW9_9SACH</name>
<reference evidence="7" key="1">
    <citation type="submission" date="2023-07" db="EMBL/GenBank/DDBJ databases">
        <title>A draft genome of Kazachstania heterogenica Y-27499.</title>
        <authorList>
            <person name="Donic C."/>
            <person name="Kralova J.S."/>
            <person name="Fidel L."/>
            <person name="Ben-Dor S."/>
            <person name="Jung S."/>
        </authorList>
    </citation>
    <scope>NUCLEOTIDE SEQUENCE [LARGE SCALE GENOMIC DNA]</scope>
    <source>
        <strain evidence="7">Y27499</strain>
    </source>
</reference>
<feature type="region of interest" description="Disordered" evidence="4">
    <location>
        <begin position="1"/>
        <end position="21"/>
    </location>
</feature>
<dbReference type="Gene3D" id="1.10.340.30">
    <property type="entry name" value="Hypothetical protein, domain 2"/>
    <property type="match status" value="1"/>
</dbReference>
<evidence type="ECO:0000313" key="7">
    <source>
        <dbReference type="Proteomes" id="UP001306508"/>
    </source>
</evidence>
<dbReference type="InterPro" id="IPR011257">
    <property type="entry name" value="DNA_glycosylase"/>
</dbReference>
<dbReference type="AlphaFoldDB" id="A0AAN7ZSW9"/>